<evidence type="ECO:0000256" key="1">
    <source>
        <dbReference type="ARBA" id="ARBA00010134"/>
    </source>
</evidence>
<comment type="caution">
    <text evidence="6">The sequence shown here is derived from an EMBL/GenBank/DDBJ whole genome shotgun (WGS) entry which is preliminary data.</text>
</comment>
<dbReference type="InterPro" id="IPR016129">
    <property type="entry name" value="Caspase_his_AS"/>
</dbReference>
<dbReference type="PROSITE" id="PS50208">
    <property type="entry name" value="CASPASE_P20"/>
    <property type="match status" value="1"/>
</dbReference>
<dbReference type="InterPro" id="IPR015917">
    <property type="entry name" value="Pept_C14A"/>
</dbReference>
<dbReference type="GO" id="GO:0005737">
    <property type="term" value="C:cytoplasm"/>
    <property type="evidence" value="ECO:0007669"/>
    <property type="project" value="TreeGrafter"/>
</dbReference>
<gene>
    <name evidence="6" type="ORF">PIBRA_LOCUS352</name>
</gene>
<sequence>MEETQVDASASERQETNSSVPVEIRTKPSFNPNDLYYDMSGIKYLYIFNHFEFQKTKYFNNKKPTTRDGTEKDVSRLKEVFGSLGFKVKDFNDKEHRQILDEITEITSKGHKEASCIFFAFLSHGDKDGIIYAADRPYQFKDVLAILENCHSSLLGKPKVLFVQACKGNRMDSGRRIELDSSGRASYLIPTHADFLVLYSTVEDHVSYRNVYGSFLIQDLCDIIETYHEFYDLLHMLTLVHNRVAFNRFTYTPSTPKNHNKKQMPETKYSLTKLIRL</sequence>
<dbReference type="GO" id="GO:0006915">
    <property type="term" value="P:apoptotic process"/>
    <property type="evidence" value="ECO:0007669"/>
    <property type="project" value="TreeGrafter"/>
</dbReference>
<evidence type="ECO:0008006" key="8">
    <source>
        <dbReference type="Google" id="ProtNLM"/>
    </source>
</evidence>
<name>A0A9P0WVV0_PIEBR</name>
<dbReference type="SMART" id="SM00115">
    <property type="entry name" value="CASc"/>
    <property type="match status" value="1"/>
</dbReference>
<dbReference type="AlphaFoldDB" id="A0A9P0WVV0"/>
<evidence type="ECO:0000256" key="2">
    <source>
        <dbReference type="RuleBase" id="RU003971"/>
    </source>
</evidence>
<dbReference type="GO" id="GO:0004197">
    <property type="term" value="F:cysteine-type endopeptidase activity"/>
    <property type="evidence" value="ECO:0007669"/>
    <property type="project" value="InterPro"/>
</dbReference>
<dbReference type="SUPFAM" id="SSF52129">
    <property type="entry name" value="Caspase-like"/>
    <property type="match status" value="1"/>
</dbReference>
<feature type="region of interest" description="Disordered" evidence="3">
    <location>
        <begin position="1"/>
        <end position="24"/>
    </location>
</feature>
<evidence type="ECO:0000313" key="7">
    <source>
        <dbReference type="Proteomes" id="UP001152562"/>
    </source>
</evidence>
<dbReference type="PANTHER" id="PTHR10454:SF232">
    <property type="entry name" value="AT03047P-RELATED"/>
    <property type="match status" value="1"/>
</dbReference>
<dbReference type="GO" id="GO:0006508">
    <property type="term" value="P:proteolysis"/>
    <property type="evidence" value="ECO:0007669"/>
    <property type="project" value="InterPro"/>
</dbReference>
<feature type="domain" description="Caspase family p20" evidence="5">
    <location>
        <begin position="47"/>
        <end position="170"/>
    </location>
</feature>
<dbReference type="InterPro" id="IPR002398">
    <property type="entry name" value="Pept_C14"/>
</dbReference>
<reference evidence="6" key="1">
    <citation type="submission" date="2022-05" db="EMBL/GenBank/DDBJ databases">
        <authorList>
            <person name="Okamura Y."/>
        </authorList>
    </citation>
    <scope>NUCLEOTIDE SEQUENCE</scope>
</reference>
<dbReference type="GO" id="GO:0043525">
    <property type="term" value="P:positive regulation of neuron apoptotic process"/>
    <property type="evidence" value="ECO:0007669"/>
    <property type="project" value="TreeGrafter"/>
</dbReference>
<proteinExistence type="inferred from homology"/>
<dbReference type="InterPro" id="IPR011600">
    <property type="entry name" value="Pept_C14_caspase"/>
</dbReference>
<evidence type="ECO:0000313" key="6">
    <source>
        <dbReference type="EMBL" id="CAH3850925.1"/>
    </source>
</evidence>
<comment type="similarity">
    <text evidence="1 2">Belongs to the peptidase C14A family.</text>
</comment>
<dbReference type="InterPro" id="IPR029030">
    <property type="entry name" value="Caspase-like_dom_sf"/>
</dbReference>
<dbReference type="InterPro" id="IPR002138">
    <property type="entry name" value="Pept_C14_p10"/>
</dbReference>
<evidence type="ECO:0000259" key="4">
    <source>
        <dbReference type="PROSITE" id="PS50207"/>
    </source>
</evidence>
<dbReference type="InterPro" id="IPR001309">
    <property type="entry name" value="Pept_C14_p20"/>
</dbReference>
<evidence type="ECO:0000256" key="3">
    <source>
        <dbReference type="SAM" id="MobiDB-lite"/>
    </source>
</evidence>
<dbReference type="PROSITE" id="PS50207">
    <property type="entry name" value="CASPASE_P10"/>
    <property type="match status" value="1"/>
</dbReference>
<protein>
    <recommendedName>
        <fullName evidence="8">Caspase family p20 domain-containing protein</fullName>
    </recommendedName>
</protein>
<dbReference type="PROSITE" id="PS01121">
    <property type="entry name" value="CASPASE_HIS"/>
    <property type="match status" value="1"/>
</dbReference>
<evidence type="ECO:0000259" key="5">
    <source>
        <dbReference type="PROSITE" id="PS50208"/>
    </source>
</evidence>
<dbReference type="Pfam" id="PF00656">
    <property type="entry name" value="Peptidase_C14"/>
    <property type="match status" value="1"/>
</dbReference>
<feature type="domain" description="Caspase family p10" evidence="4">
    <location>
        <begin position="185"/>
        <end position="277"/>
    </location>
</feature>
<dbReference type="Proteomes" id="UP001152562">
    <property type="component" value="Unassembled WGS sequence"/>
</dbReference>
<dbReference type="PRINTS" id="PR00376">
    <property type="entry name" value="IL1BCENZYME"/>
</dbReference>
<organism evidence="6 7">
    <name type="scientific">Pieris brassicae</name>
    <name type="common">White butterfly</name>
    <name type="synonym">Large white butterfly</name>
    <dbReference type="NCBI Taxonomy" id="7116"/>
    <lineage>
        <taxon>Eukaryota</taxon>
        <taxon>Metazoa</taxon>
        <taxon>Ecdysozoa</taxon>
        <taxon>Arthropoda</taxon>
        <taxon>Hexapoda</taxon>
        <taxon>Insecta</taxon>
        <taxon>Pterygota</taxon>
        <taxon>Neoptera</taxon>
        <taxon>Endopterygota</taxon>
        <taxon>Lepidoptera</taxon>
        <taxon>Glossata</taxon>
        <taxon>Ditrysia</taxon>
        <taxon>Papilionoidea</taxon>
        <taxon>Pieridae</taxon>
        <taxon>Pierinae</taxon>
        <taxon>Pieris</taxon>
    </lineage>
</organism>
<keyword evidence="7" id="KW-1185">Reference proteome</keyword>
<dbReference type="EMBL" id="CALOZG010000001">
    <property type="protein sequence ID" value="CAH3850925.1"/>
    <property type="molecule type" value="Genomic_DNA"/>
</dbReference>
<dbReference type="PANTHER" id="PTHR10454">
    <property type="entry name" value="CASPASE"/>
    <property type="match status" value="1"/>
</dbReference>
<accession>A0A9P0WVV0</accession>
<dbReference type="Gene3D" id="3.40.50.1460">
    <property type="match status" value="1"/>
</dbReference>